<name>A0AC11CZ37_SHEEP</name>
<sequence>MEVPGSSSTISEKQPRKQEGLSDTRTDSVKQSLISSEEWLQLHGLKSNKLTLKQILSQIGFPHCEDYVVSLGRLVASRYANGLFPRIYTTEDGRVYNLTAKSELISQYMEHLTQAVESYKQRMDWLTSNSRQIFGVILEQCITIVLDFGGMLEEELNLCRDALTMVLQEQVAHIAKFNVIWVSQEPVKWQENAVPVTAPSIAAAISWVEKLPFELASSHTSRLEALLEAGKDEVIESIYYFVVGDVPEESKELLLQQALEIPCPVCTVSFNARGQGTIAFLKDLSAKTFGRFHAFAERTECVEFPAFPIKDGDSVITWNSRKLKGKLPPGAGVREDVFLIWREMEEAGSTLAQMRRLVAETPKTSVATTDHGAHESNPEDTWDSEKWLQKYGLKAQKLSFYDVIADCSFRHADGVVDIKSKPGNESVQTSAETNRKTVHAKYCGRFIHAPWKDGSLVHVCITKEKYMWFSERVHAALAQIQRRIKWLQDGSRGLFGKVPSDCVYILIDTSHSMTGKLDLVKNKVIQLIQEQLKHKKKFNFVQFDAQASAWQEKLVEINEDNLKGAQAWIRDIKIGSSTNTLSALQIAFADEETQVIYLLTDGRPDQNEDLTLLIKEMEQGRNDLEKVQGLYSESLVMDWWYNAEKDGDKHQKEICSMISTPEKCAKPHADVKSSQMPKIPEDPSSQKIQRKKVLHAEPTKTSLLRSQLTTLKSSACNERRDRLSSSSSWNMPSDREMGILLTNEFPDDKSLERLTQEGSQAYDQDSAEMSSATWLKIHGLAAKKLTIMDALSMAAIPHSSTYVPVLDKHVVSKVFDEVFPLAHVCNDTNKMTLINPQGVKLNIYKQKVEQAIKSYEKRLNKIVWRALSPEEKKKLDANKPMRYLENKAALNEALERLNWPISLKELSLLENEILAGKMYVQQAMELQEAVKKENYVSKALEEQQKIQGIPTKKNKSKKLDPLRGQKVIARCDENGFYFPGVVKKCVSPTHALVGFRYGDTKVVPISFITPVGGAMPCPLLQVGDYVFAKIVIPKGFDFYVPAIVIALPNQDMADSKFYTVLKCNNRREFCPRSALIKISQNKYALSCSHINSPPIQEDSKVEDMDTKNSSLLVWPIKEVNTGDLQATKQENPRRKKKKASKRLPLQEVVSSDSDDSSRGNRSRDSHPKRHPKPKLGGGHHVSQEHPEVSLKDSACELTPQFPGQFRPQHSKISNTLK</sequence>
<protein>
    <submittedName>
        <fullName evidence="1">von Willebrand factor A domain containing 3B</fullName>
    </submittedName>
</protein>
<reference evidence="1" key="1">
    <citation type="submission" date="2020-11" db="EMBL/GenBank/DDBJ databases">
        <authorList>
            <person name="Davenport K.M."/>
            <person name="Bickhart D.M."/>
            <person name="Smith T.P.L."/>
            <person name="Murdoch B.M."/>
            <person name="Rosen B.D."/>
        </authorList>
    </citation>
    <scope>NUCLEOTIDE SEQUENCE [LARGE SCALE GENOMIC DNA]</scope>
    <source>
        <strain evidence="1">OAR_USU_Benz2616</strain>
    </source>
</reference>
<proteinExistence type="predicted"/>
<dbReference type="Ensembl" id="ENSOART00020072239.1">
    <property type="protein sequence ID" value="ENSOARP00020036454.1"/>
    <property type="gene ID" value="ENSOARG00020015118.2"/>
</dbReference>
<organism evidence="1">
    <name type="scientific">Ovis aries</name>
    <name type="common">Sheep</name>
    <dbReference type="NCBI Taxonomy" id="9940"/>
    <lineage>
        <taxon>Eukaryota</taxon>
        <taxon>Metazoa</taxon>
        <taxon>Chordata</taxon>
        <taxon>Craniata</taxon>
        <taxon>Vertebrata</taxon>
        <taxon>Euteleostomi</taxon>
        <taxon>Mammalia</taxon>
        <taxon>Eutheria</taxon>
        <taxon>Laurasiatheria</taxon>
        <taxon>Artiodactyla</taxon>
        <taxon>Ruminantia</taxon>
        <taxon>Pecora</taxon>
        <taxon>Bovidae</taxon>
        <taxon>Caprinae</taxon>
        <taxon>Ovis</taxon>
    </lineage>
</organism>
<reference evidence="1" key="2">
    <citation type="submission" date="2025-08" db="UniProtKB">
        <authorList>
            <consortium name="Ensembl"/>
        </authorList>
    </citation>
    <scope>IDENTIFICATION</scope>
</reference>
<gene>
    <name evidence="1" type="primary">VWA3B</name>
</gene>
<accession>A0AC11CZ37</accession>
<evidence type="ECO:0000313" key="1">
    <source>
        <dbReference type="Ensembl" id="ENSOARP00020036454.1"/>
    </source>
</evidence>
<reference evidence="1" key="3">
    <citation type="submission" date="2025-09" db="UniProtKB">
        <authorList>
            <consortium name="Ensembl"/>
        </authorList>
    </citation>
    <scope>IDENTIFICATION</scope>
</reference>